<dbReference type="OrthoDB" id="143380at2759"/>
<sequence length="134" mass="15502">MNRSSLQALCNRTGFRAFFSYFERNWNTCKEICDYRYINAAAKVKTFVYDTTTIGCVIVSDKNSSHTVSLDNYECTFSFASTMKLPCEHAIAYLKTLNSKGCIPFARIHSRWNKGNDNVPVRQQIMFRPLFLQI</sequence>
<proteinExistence type="predicted"/>
<dbReference type="EMBL" id="QXFU01001797">
    <property type="protein sequence ID" value="KAE8995327.1"/>
    <property type="molecule type" value="Genomic_DNA"/>
</dbReference>
<dbReference type="AlphaFoldDB" id="A0A6A3JPC0"/>
<reference evidence="1 2" key="1">
    <citation type="submission" date="2018-09" db="EMBL/GenBank/DDBJ databases">
        <title>Genomic investigation of the strawberry pathogen Phytophthora fragariae indicates pathogenicity is determined by transcriptional variation in three key races.</title>
        <authorList>
            <person name="Adams T.M."/>
            <person name="Armitage A.D."/>
            <person name="Sobczyk M.K."/>
            <person name="Bates H.J."/>
            <person name="Dunwell J.M."/>
            <person name="Nellist C.F."/>
            <person name="Harrison R.J."/>
        </authorList>
    </citation>
    <scope>NUCLEOTIDE SEQUENCE [LARGE SCALE GENOMIC DNA]</scope>
    <source>
        <strain evidence="1 2">SCRP324</strain>
    </source>
</reference>
<evidence type="ECO:0008006" key="3">
    <source>
        <dbReference type="Google" id="ProtNLM"/>
    </source>
</evidence>
<gene>
    <name evidence="1" type="ORF">PR002_g19649</name>
</gene>
<name>A0A6A3JPC0_9STRA</name>
<evidence type="ECO:0000313" key="1">
    <source>
        <dbReference type="EMBL" id="KAE8995327.1"/>
    </source>
</evidence>
<evidence type="ECO:0000313" key="2">
    <source>
        <dbReference type="Proteomes" id="UP000435112"/>
    </source>
</evidence>
<organism evidence="1 2">
    <name type="scientific">Phytophthora rubi</name>
    <dbReference type="NCBI Taxonomy" id="129364"/>
    <lineage>
        <taxon>Eukaryota</taxon>
        <taxon>Sar</taxon>
        <taxon>Stramenopiles</taxon>
        <taxon>Oomycota</taxon>
        <taxon>Peronosporomycetes</taxon>
        <taxon>Peronosporales</taxon>
        <taxon>Peronosporaceae</taxon>
        <taxon>Phytophthora</taxon>
    </lineage>
</organism>
<protein>
    <recommendedName>
        <fullName evidence="3">SWIM-type domain-containing protein</fullName>
    </recommendedName>
</protein>
<accession>A0A6A3JPC0</accession>
<comment type="caution">
    <text evidence="1">The sequence shown here is derived from an EMBL/GenBank/DDBJ whole genome shotgun (WGS) entry which is preliminary data.</text>
</comment>
<dbReference type="Proteomes" id="UP000435112">
    <property type="component" value="Unassembled WGS sequence"/>
</dbReference>